<feature type="transmembrane region" description="Helical" evidence="2">
    <location>
        <begin position="342"/>
        <end position="365"/>
    </location>
</feature>
<keyword evidence="5" id="KW-1185">Reference proteome</keyword>
<evidence type="ECO:0000256" key="3">
    <source>
        <dbReference type="SAM" id="SignalP"/>
    </source>
</evidence>
<feature type="transmembrane region" description="Helical" evidence="2">
    <location>
        <begin position="108"/>
        <end position="128"/>
    </location>
</feature>
<keyword evidence="3" id="KW-0732">Signal</keyword>
<accession>A0A1Y1IFV5</accession>
<feature type="signal peptide" evidence="3">
    <location>
        <begin position="1"/>
        <end position="24"/>
    </location>
</feature>
<feature type="region of interest" description="Disordered" evidence="1">
    <location>
        <begin position="372"/>
        <end position="396"/>
    </location>
</feature>
<keyword evidence="2" id="KW-0472">Membrane</keyword>
<dbReference type="AlphaFoldDB" id="A0A1Y1IFV5"/>
<evidence type="ECO:0000256" key="1">
    <source>
        <dbReference type="SAM" id="MobiDB-lite"/>
    </source>
</evidence>
<keyword evidence="2" id="KW-0812">Transmembrane</keyword>
<reference evidence="4 5" key="1">
    <citation type="journal article" date="2014" name="Nat. Commun.">
        <title>Klebsormidium flaccidum genome reveals primary factors for plant terrestrial adaptation.</title>
        <authorList>
            <person name="Hori K."/>
            <person name="Maruyama F."/>
            <person name="Fujisawa T."/>
            <person name="Togashi T."/>
            <person name="Yamamoto N."/>
            <person name="Seo M."/>
            <person name="Sato S."/>
            <person name="Yamada T."/>
            <person name="Mori H."/>
            <person name="Tajima N."/>
            <person name="Moriyama T."/>
            <person name="Ikeuchi M."/>
            <person name="Watanabe M."/>
            <person name="Wada H."/>
            <person name="Kobayashi K."/>
            <person name="Saito M."/>
            <person name="Masuda T."/>
            <person name="Sasaki-Sekimoto Y."/>
            <person name="Mashiguchi K."/>
            <person name="Awai K."/>
            <person name="Shimojima M."/>
            <person name="Masuda S."/>
            <person name="Iwai M."/>
            <person name="Nobusawa T."/>
            <person name="Narise T."/>
            <person name="Kondo S."/>
            <person name="Saito H."/>
            <person name="Sato R."/>
            <person name="Murakawa M."/>
            <person name="Ihara Y."/>
            <person name="Oshima-Yamada Y."/>
            <person name="Ohtaka K."/>
            <person name="Satoh M."/>
            <person name="Sonobe K."/>
            <person name="Ishii M."/>
            <person name="Ohtani R."/>
            <person name="Kanamori-Sato M."/>
            <person name="Honoki R."/>
            <person name="Miyazaki D."/>
            <person name="Mochizuki H."/>
            <person name="Umetsu J."/>
            <person name="Higashi K."/>
            <person name="Shibata D."/>
            <person name="Kamiya Y."/>
            <person name="Sato N."/>
            <person name="Nakamura Y."/>
            <person name="Tabata S."/>
            <person name="Ida S."/>
            <person name="Kurokawa K."/>
            <person name="Ohta H."/>
        </authorList>
    </citation>
    <scope>NUCLEOTIDE SEQUENCE [LARGE SCALE GENOMIC DNA]</scope>
    <source>
        <strain evidence="4 5">NIES-2285</strain>
    </source>
</reference>
<dbReference type="Proteomes" id="UP000054558">
    <property type="component" value="Unassembled WGS sequence"/>
</dbReference>
<proteinExistence type="predicted"/>
<evidence type="ECO:0000313" key="5">
    <source>
        <dbReference type="Proteomes" id="UP000054558"/>
    </source>
</evidence>
<evidence type="ECO:0000313" key="4">
    <source>
        <dbReference type="EMBL" id="GAQ88379.1"/>
    </source>
</evidence>
<protein>
    <submittedName>
        <fullName evidence="4">Uncharacterized protein</fullName>
    </submittedName>
</protein>
<sequence length="396" mass="42446">MARVCAVLAASLWLLSTLCTCTGGALTPGLSLPEPAPLNNVLRTKYSNWTNPLLGEPPRALQVIKCQSIASGPVYEFYQVETPSYACQYPPPIVTEFLPKRAKVARRALSVAVYIGMVVGGMILWGLILFSPFIVGVLALSIALCVMCTGFSIRDCFRPFKSPGEKAGNEQERNPPAVLLNESVEKGGSVWVSNGSAGQTEIEGGKPDPSALFETMKLEIGWKDSDIVAEKSSSRPQCKEFNPFSFSLGDLETGSPEPPILAPFTIRGTVRCFIDDVTLHRVGPVPLPDLTGLANVTLKRCVTDNLQFYVGVPDSCAQLGDPYGGRLPVGGPTGAPRDCPPGYTFVAFVVIATPGAVCLVLMFWAMSVPSGGGRQDAKARIEGEKQNDAESVRRYN</sequence>
<organism evidence="4 5">
    <name type="scientific">Klebsormidium nitens</name>
    <name type="common">Green alga</name>
    <name type="synonym">Ulothrix nitens</name>
    <dbReference type="NCBI Taxonomy" id="105231"/>
    <lineage>
        <taxon>Eukaryota</taxon>
        <taxon>Viridiplantae</taxon>
        <taxon>Streptophyta</taxon>
        <taxon>Klebsormidiophyceae</taxon>
        <taxon>Klebsormidiales</taxon>
        <taxon>Klebsormidiaceae</taxon>
        <taxon>Klebsormidium</taxon>
    </lineage>
</organism>
<dbReference type="EMBL" id="DF237372">
    <property type="protein sequence ID" value="GAQ88379.1"/>
    <property type="molecule type" value="Genomic_DNA"/>
</dbReference>
<evidence type="ECO:0000256" key="2">
    <source>
        <dbReference type="SAM" id="Phobius"/>
    </source>
</evidence>
<feature type="transmembrane region" description="Helical" evidence="2">
    <location>
        <begin position="133"/>
        <end position="153"/>
    </location>
</feature>
<gene>
    <name evidence="4" type="ORF">KFL_004230020</name>
</gene>
<name>A0A1Y1IFV5_KLENI</name>
<feature type="compositionally biased region" description="Basic and acidic residues" evidence="1">
    <location>
        <begin position="375"/>
        <end position="396"/>
    </location>
</feature>
<feature type="chain" id="PRO_5012530639" evidence="3">
    <location>
        <begin position="25"/>
        <end position="396"/>
    </location>
</feature>
<keyword evidence="2" id="KW-1133">Transmembrane helix</keyword>